<name>A0ABQ4TTZ7_9HYPH</name>
<evidence type="ECO:0000256" key="2">
    <source>
        <dbReference type="SAM" id="SignalP"/>
    </source>
</evidence>
<keyword evidence="4" id="KW-1185">Reference proteome</keyword>
<feature type="compositionally biased region" description="Basic and acidic residues" evidence="1">
    <location>
        <begin position="40"/>
        <end position="58"/>
    </location>
</feature>
<keyword evidence="2" id="KW-0732">Signal</keyword>
<organism evidence="3 4">
    <name type="scientific">Methylobacterium thuringiense</name>
    <dbReference type="NCBI Taxonomy" id="1003091"/>
    <lineage>
        <taxon>Bacteria</taxon>
        <taxon>Pseudomonadati</taxon>
        <taxon>Pseudomonadota</taxon>
        <taxon>Alphaproteobacteria</taxon>
        <taxon>Hyphomicrobiales</taxon>
        <taxon>Methylobacteriaceae</taxon>
        <taxon>Methylobacterium</taxon>
    </lineage>
</organism>
<dbReference type="InterPro" id="IPR006311">
    <property type="entry name" value="TAT_signal"/>
</dbReference>
<dbReference type="Proteomes" id="UP001055101">
    <property type="component" value="Unassembled WGS sequence"/>
</dbReference>
<evidence type="ECO:0000313" key="4">
    <source>
        <dbReference type="Proteomes" id="UP001055101"/>
    </source>
</evidence>
<reference evidence="3" key="1">
    <citation type="journal article" date="2021" name="Front. Microbiol.">
        <title>Comprehensive Comparative Genomics and Phenotyping of Methylobacterium Species.</title>
        <authorList>
            <person name="Alessa O."/>
            <person name="Ogura Y."/>
            <person name="Fujitani Y."/>
            <person name="Takami H."/>
            <person name="Hayashi T."/>
            <person name="Sahin N."/>
            <person name="Tani A."/>
        </authorList>
    </citation>
    <scope>NUCLEOTIDE SEQUENCE</scope>
    <source>
        <strain evidence="3">DSM 23674</strain>
    </source>
</reference>
<dbReference type="RefSeq" id="WP_147817033.1">
    <property type="nucleotide sequence ID" value="NZ_BPRA01000017.1"/>
</dbReference>
<sequence length="109" mass="11705">MTTKRVMLVAMAATALGIVAGAVPASAQYGGGRYYNNDGDDYRPRRYERRYEDEDDRPRSRRFGRGGGGGSICVTARGNCQYPPAPRNSSCSCDIPGFGEKRGAIGGGY</sequence>
<reference evidence="3" key="2">
    <citation type="submission" date="2021-08" db="EMBL/GenBank/DDBJ databases">
        <authorList>
            <person name="Tani A."/>
            <person name="Ola A."/>
            <person name="Ogura Y."/>
            <person name="Katsura K."/>
            <person name="Hayashi T."/>
        </authorList>
    </citation>
    <scope>NUCLEOTIDE SEQUENCE</scope>
    <source>
        <strain evidence="3">DSM 23674</strain>
    </source>
</reference>
<comment type="caution">
    <text evidence="3">The sequence shown here is derived from an EMBL/GenBank/DDBJ whole genome shotgun (WGS) entry which is preliminary data.</text>
</comment>
<dbReference type="PROSITE" id="PS51318">
    <property type="entry name" value="TAT"/>
    <property type="match status" value="1"/>
</dbReference>
<protein>
    <submittedName>
        <fullName evidence="3">Uncharacterized protein</fullName>
    </submittedName>
</protein>
<feature type="region of interest" description="Disordered" evidence="1">
    <location>
        <begin position="27"/>
        <end position="71"/>
    </location>
</feature>
<proteinExistence type="predicted"/>
<evidence type="ECO:0000256" key="1">
    <source>
        <dbReference type="SAM" id="MobiDB-lite"/>
    </source>
</evidence>
<dbReference type="EMBL" id="BPRA01000017">
    <property type="protein sequence ID" value="GJE57110.1"/>
    <property type="molecule type" value="Genomic_DNA"/>
</dbReference>
<feature type="signal peptide" evidence="2">
    <location>
        <begin position="1"/>
        <end position="27"/>
    </location>
</feature>
<feature type="chain" id="PRO_5045276991" evidence="2">
    <location>
        <begin position="28"/>
        <end position="109"/>
    </location>
</feature>
<accession>A0ABQ4TTZ7</accession>
<gene>
    <name evidence="3" type="ORF">EKPJFOCH_3621</name>
</gene>
<evidence type="ECO:0000313" key="3">
    <source>
        <dbReference type="EMBL" id="GJE57110.1"/>
    </source>
</evidence>